<keyword evidence="9" id="KW-1185">Reference proteome</keyword>
<comment type="subcellular location">
    <subcellularLocation>
        <location evidence="6">Mitochondrion outer membrane</location>
        <topology evidence="6">Multi-pass membrane protein</topology>
    </subcellularLocation>
    <text evidence="6">The ERMES/MDM complex localizes to a few discrete foci (around 10 per single cell), that represent mitochondria-endoplasmic reticulum junctions. These foci are often found next to mtDNA nucleoids.</text>
</comment>
<evidence type="ECO:0000256" key="1">
    <source>
        <dbReference type="ARBA" id="ARBA00022452"/>
    </source>
</evidence>
<keyword evidence="2 6" id="KW-0812">Transmembrane</keyword>
<proteinExistence type="inferred from homology"/>
<evidence type="ECO:0000256" key="2">
    <source>
        <dbReference type="ARBA" id="ARBA00022692"/>
    </source>
</evidence>
<keyword evidence="4 6" id="KW-0496">Mitochondrion</keyword>
<dbReference type="HAMAP" id="MF_03102">
    <property type="entry name" value="Mdm10"/>
    <property type="match status" value="1"/>
</dbReference>
<gene>
    <name evidence="6 8" type="primary">MDM10</name>
    <name evidence="8" type="ORF">SLS63_004637</name>
</gene>
<comment type="function">
    <text evidence="6">Component of the ERMES/MDM complex, which serves as a molecular tether to connect the endoplasmic reticulum and mitochondria. Components of this complex are involved in the control of mitochondrial shape and protein biogenesis and may function in phospholipid exchange. MDM10 is involved in the late assembly steps of the general translocase of the mitochondrial outer membrane (TOM complex). Functions in the TOM40-specific route of the assembly of outer membrane beta-barrel proteins, including the association of TOM40 with the receptor TOM22 and small TOM proteins. Can associate with the SAM(core) complex as well as the MDM12-MMM1 complex, both involved in late steps of the major beta-barrel assembly pathway, that is responsible for biogenesis of all outer membrane beta-barrel proteins. May act as a switch that shuttles between both complexes and channels precursor proteins into the TOM40-specific pathway. Plays a role in mitochondrial morphology and in the inheritance of mitochondria.</text>
</comment>
<keyword evidence="3 6" id="KW-1000">Mitochondrion outer membrane</keyword>
<organism evidence="8 9">
    <name type="scientific">Diaporthe eres</name>
    <name type="common">Phomopsis oblonga</name>
    <dbReference type="NCBI Taxonomy" id="83184"/>
    <lineage>
        <taxon>Eukaryota</taxon>
        <taxon>Fungi</taxon>
        <taxon>Dikarya</taxon>
        <taxon>Ascomycota</taxon>
        <taxon>Pezizomycotina</taxon>
        <taxon>Sordariomycetes</taxon>
        <taxon>Sordariomycetidae</taxon>
        <taxon>Diaporthales</taxon>
        <taxon>Diaporthaceae</taxon>
        <taxon>Diaporthe</taxon>
        <taxon>Diaporthe eres species complex</taxon>
    </lineage>
</organism>
<feature type="compositionally biased region" description="Low complexity" evidence="7">
    <location>
        <begin position="337"/>
        <end position="346"/>
    </location>
</feature>
<feature type="compositionally biased region" description="Basic and acidic residues" evidence="7">
    <location>
        <begin position="347"/>
        <end position="358"/>
    </location>
</feature>
<feature type="region of interest" description="Disordered" evidence="7">
    <location>
        <begin position="217"/>
        <end position="237"/>
    </location>
</feature>
<evidence type="ECO:0000313" key="9">
    <source>
        <dbReference type="Proteomes" id="UP001430848"/>
    </source>
</evidence>
<protein>
    <recommendedName>
        <fullName evidence="6">Mitochondrial distribution and morphology protein 10</fullName>
    </recommendedName>
    <alternativeName>
        <fullName evidence="6">Mitochondrial inheritance component MDM10</fullName>
    </alternativeName>
</protein>
<comment type="subunit">
    <text evidence="6">Component of the ER-mitochondria encounter structure (ERMES) or MDM complex, composed of MMM1, MDM10, MDM12 and MDM34. Associates with the mitochondrial outer membrane sorting assembly machinery SAM(core) complex.</text>
</comment>
<dbReference type="InterPro" id="IPR027539">
    <property type="entry name" value="Mdm10"/>
</dbReference>
<keyword evidence="5 6" id="KW-0472">Membrane</keyword>
<feature type="region of interest" description="Disordered" evidence="7">
    <location>
        <begin position="444"/>
        <end position="492"/>
    </location>
</feature>
<evidence type="ECO:0000256" key="5">
    <source>
        <dbReference type="ARBA" id="ARBA00023136"/>
    </source>
</evidence>
<reference evidence="8 9" key="1">
    <citation type="submission" date="2024-02" db="EMBL/GenBank/DDBJ databases">
        <title>De novo assembly and annotation of 12 fungi associated with fruit tree decline syndrome in Ontario, Canada.</title>
        <authorList>
            <person name="Sulman M."/>
            <person name="Ellouze W."/>
            <person name="Ilyukhin E."/>
        </authorList>
    </citation>
    <scope>NUCLEOTIDE SEQUENCE [LARGE SCALE GENOMIC DNA]</scope>
    <source>
        <strain evidence="8 9">M169</strain>
    </source>
</reference>
<evidence type="ECO:0000313" key="8">
    <source>
        <dbReference type="EMBL" id="KAK7733851.1"/>
    </source>
</evidence>
<dbReference type="PANTHER" id="PTHR28035:SF1">
    <property type="entry name" value="MITOCHONDRIAL DISTRIBUTION AND MORPHOLOGY PROTEIN 10"/>
    <property type="match status" value="1"/>
</dbReference>
<accession>A0ABR1PDX2</accession>
<dbReference type="Proteomes" id="UP001430848">
    <property type="component" value="Unassembled WGS sequence"/>
</dbReference>
<comment type="similarity">
    <text evidence="6">Belongs to the MDM10 family.</text>
</comment>
<keyword evidence="1 6" id="KW-1134">Transmembrane beta strand</keyword>
<sequence length="545" mass="57472">MRDFIDYLQEAFITASGGNTYDNSYSNLDLTSRSLLHFPTPTGSRITLSSFVRPKFGTSYSIGIKDGWVSYLYSTLPADATTSSDRIPLPDLLRSYRSLSTSAARHAVGHGLVYGRLYLPQSRLEALLATRVTREVNLTIRAVSQETLRHGGTALALASWDDPAGRFGIETLASSDGGVLGLRGLWNATNPPAHSIGTDVFTGPTASQLSTAIPITAAPPSPSDSSTNTAGNADKERINGRFSVGGEIYYGLLNKSGGLSLGGRFQTLPTHAGTPLTAALTFNLLGHFSATYAVMAGRGCTLASQFGFNVYSYESEWAVGVELWRGGGAGKGRDDAPPGLADAAAASERRGGDVTGVRDDERAVDPADVPPREAEAVLAARAGLDHEIDPSLAEAMHTREASNNSIKIAAAAAAAAAPTSTSTPATKQIANHRSFQAKLEWRLDGDDNNHTQSDAYDPSTGAKLTTTAGLGGSSSSPYGESGWHGDGDEDSPAGVVKCRCDQHMRVGLMYEGRYKSLLFSLGTDVDLRRLDAPFQGVGLAVQFSS</sequence>
<evidence type="ECO:0000256" key="4">
    <source>
        <dbReference type="ARBA" id="ARBA00023128"/>
    </source>
</evidence>
<comment type="caution">
    <text evidence="8">The sequence shown here is derived from an EMBL/GenBank/DDBJ whole genome shotgun (WGS) entry which is preliminary data.</text>
</comment>
<name>A0ABR1PDX2_DIAER</name>
<dbReference type="PANTHER" id="PTHR28035">
    <property type="entry name" value="MITOCHONDRIAL DISTRIBUTION AND MORPHOLOGY PROTEIN 10"/>
    <property type="match status" value="1"/>
</dbReference>
<dbReference type="EMBL" id="JAKNSF020000017">
    <property type="protein sequence ID" value="KAK7733851.1"/>
    <property type="molecule type" value="Genomic_DNA"/>
</dbReference>
<evidence type="ECO:0000256" key="3">
    <source>
        <dbReference type="ARBA" id="ARBA00022787"/>
    </source>
</evidence>
<feature type="region of interest" description="Disordered" evidence="7">
    <location>
        <begin position="329"/>
        <end position="358"/>
    </location>
</feature>
<evidence type="ECO:0000256" key="6">
    <source>
        <dbReference type="HAMAP-Rule" id="MF_03102"/>
    </source>
</evidence>
<feature type="compositionally biased region" description="Low complexity" evidence="7">
    <location>
        <begin position="459"/>
        <end position="481"/>
    </location>
</feature>
<comment type="domain">
    <text evidence="6">Lacks alpha-helical transmembrane segments, suggesting that it resides in the membrane via beta-sheet conformations similar to those predicted for other outer membrane proteins and porin.</text>
</comment>
<dbReference type="Pfam" id="PF12519">
    <property type="entry name" value="MDM10"/>
    <property type="match status" value="1"/>
</dbReference>
<evidence type="ECO:0000256" key="7">
    <source>
        <dbReference type="SAM" id="MobiDB-lite"/>
    </source>
</evidence>